<accession>A0A7L5DXV5</accession>
<gene>
    <name evidence="1" type="ORF">HH214_02675</name>
</gene>
<dbReference type="Proteomes" id="UP000503278">
    <property type="component" value="Chromosome"/>
</dbReference>
<dbReference type="EMBL" id="CP051682">
    <property type="protein sequence ID" value="QJD94859.1"/>
    <property type="molecule type" value="Genomic_DNA"/>
</dbReference>
<protein>
    <submittedName>
        <fullName evidence="1">Uncharacterized protein</fullName>
    </submittedName>
</protein>
<keyword evidence="2" id="KW-1185">Reference proteome</keyword>
<sequence>MDLISKEEFAELINYHGENCISIYIPTHRAGVEVNEKQDAIVFKNALQQ</sequence>
<dbReference type="RefSeq" id="WP_169605876.1">
    <property type="nucleotide sequence ID" value="NZ_CP051682.1"/>
</dbReference>
<dbReference type="AlphaFoldDB" id="A0A7L5DXV5"/>
<name>A0A7L5DXV5_9SPHI</name>
<dbReference type="KEGG" id="mrob:HH214_02675"/>
<evidence type="ECO:0000313" key="1">
    <source>
        <dbReference type="EMBL" id="QJD94859.1"/>
    </source>
</evidence>
<evidence type="ECO:0000313" key="2">
    <source>
        <dbReference type="Proteomes" id="UP000503278"/>
    </source>
</evidence>
<reference evidence="1 2" key="1">
    <citation type="submission" date="2020-04" db="EMBL/GenBank/DDBJ databases">
        <title>Genome sequencing of novel species.</title>
        <authorList>
            <person name="Heo J."/>
            <person name="Kim S.-J."/>
            <person name="Kim J.-S."/>
            <person name="Hong S.-B."/>
            <person name="Kwon S.-W."/>
        </authorList>
    </citation>
    <scope>NUCLEOTIDE SEQUENCE [LARGE SCALE GENOMIC DNA]</scope>
    <source>
        <strain evidence="1 2">F39-2</strain>
    </source>
</reference>
<organism evidence="1 2">
    <name type="scientific">Mucilaginibacter robiniae</name>
    <dbReference type="NCBI Taxonomy" id="2728022"/>
    <lineage>
        <taxon>Bacteria</taxon>
        <taxon>Pseudomonadati</taxon>
        <taxon>Bacteroidota</taxon>
        <taxon>Sphingobacteriia</taxon>
        <taxon>Sphingobacteriales</taxon>
        <taxon>Sphingobacteriaceae</taxon>
        <taxon>Mucilaginibacter</taxon>
    </lineage>
</organism>
<proteinExistence type="predicted"/>